<evidence type="ECO:0000256" key="6">
    <source>
        <dbReference type="ARBA" id="ARBA00022679"/>
    </source>
</evidence>
<organism evidence="14 15">
    <name type="scientific">Diploptera punctata</name>
    <name type="common">Pacific beetle cockroach</name>
    <dbReference type="NCBI Taxonomy" id="6984"/>
    <lineage>
        <taxon>Eukaryota</taxon>
        <taxon>Metazoa</taxon>
        <taxon>Ecdysozoa</taxon>
        <taxon>Arthropoda</taxon>
        <taxon>Hexapoda</taxon>
        <taxon>Insecta</taxon>
        <taxon>Pterygota</taxon>
        <taxon>Neoptera</taxon>
        <taxon>Polyneoptera</taxon>
        <taxon>Dictyoptera</taxon>
        <taxon>Blattodea</taxon>
        <taxon>Blaberoidea</taxon>
        <taxon>Blaberidae</taxon>
        <taxon>Diplopterinae</taxon>
        <taxon>Diploptera</taxon>
    </lineage>
</organism>
<dbReference type="Gene3D" id="3.40.1180.10">
    <property type="entry name" value="Decaprenyl diphosphate synthase-like"/>
    <property type="match status" value="1"/>
</dbReference>
<dbReference type="InterPro" id="IPR036424">
    <property type="entry name" value="UPP_synth-like_sf"/>
</dbReference>
<proteinExistence type="inferred from homology"/>
<protein>
    <recommendedName>
        <fullName evidence="5">ditrans,polycis-polyprenyl diphosphate synthase [(2E,6E)-farnesyldiphosphate specific]</fullName>
        <ecNumber evidence="5">2.5.1.87</ecNumber>
    </recommendedName>
</protein>
<accession>A0AAD8A4W1</accession>
<feature type="signal peptide" evidence="13">
    <location>
        <begin position="1"/>
        <end position="22"/>
    </location>
</feature>
<evidence type="ECO:0000256" key="4">
    <source>
        <dbReference type="ARBA" id="ARBA00005432"/>
    </source>
</evidence>
<evidence type="ECO:0000256" key="12">
    <source>
        <dbReference type="ARBA" id="ARBA00047353"/>
    </source>
</evidence>
<evidence type="ECO:0000256" key="13">
    <source>
        <dbReference type="SAM" id="SignalP"/>
    </source>
</evidence>
<evidence type="ECO:0000313" key="14">
    <source>
        <dbReference type="EMBL" id="KAJ9592655.1"/>
    </source>
</evidence>
<keyword evidence="15" id="KW-1185">Reference proteome</keyword>
<evidence type="ECO:0000256" key="8">
    <source>
        <dbReference type="ARBA" id="ARBA00022824"/>
    </source>
</evidence>
<evidence type="ECO:0000256" key="11">
    <source>
        <dbReference type="ARBA" id="ARBA00023136"/>
    </source>
</evidence>
<evidence type="ECO:0000256" key="10">
    <source>
        <dbReference type="ARBA" id="ARBA00022989"/>
    </source>
</evidence>
<keyword evidence="10" id="KW-1133">Transmembrane helix</keyword>
<dbReference type="EC" id="2.5.1.87" evidence="5"/>
<dbReference type="GO" id="GO:1904423">
    <property type="term" value="C:dehydrodolichyl diphosphate synthase complex"/>
    <property type="evidence" value="ECO:0007669"/>
    <property type="project" value="InterPro"/>
</dbReference>
<evidence type="ECO:0000256" key="3">
    <source>
        <dbReference type="ARBA" id="ARBA00004922"/>
    </source>
</evidence>
<keyword evidence="11" id="KW-0472">Membrane</keyword>
<evidence type="ECO:0000256" key="9">
    <source>
        <dbReference type="ARBA" id="ARBA00022842"/>
    </source>
</evidence>
<comment type="caution">
    <text evidence="14">The sequence shown here is derived from an EMBL/GenBank/DDBJ whole genome shotgun (WGS) entry which is preliminary data.</text>
</comment>
<comment type="subcellular location">
    <subcellularLocation>
        <location evidence="2">Endoplasmic reticulum membrane</location>
    </subcellularLocation>
</comment>
<dbReference type="InterPro" id="IPR038887">
    <property type="entry name" value="Nus1/NgBR"/>
</dbReference>
<dbReference type="AlphaFoldDB" id="A0AAD8A4W1"/>
<dbReference type="Pfam" id="PF01255">
    <property type="entry name" value="Prenyltransf"/>
    <property type="match status" value="1"/>
</dbReference>
<comment type="similarity">
    <text evidence="4">Belongs to the UPP synthase family.</text>
</comment>
<evidence type="ECO:0000256" key="5">
    <source>
        <dbReference type="ARBA" id="ARBA00012596"/>
    </source>
</evidence>
<keyword evidence="8" id="KW-0256">Endoplasmic reticulum</keyword>
<evidence type="ECO:0000256" key="1">
    <source>
        <dbReference type="ARBA" id="ARBA00001946"/>
    </source>
</evidence>
<name>A0AAD8A4W1_DIPPU</name>
<keyword evidence="13" id="KW-0732">Signal</keyword>
<reference evidence="14" key="1">
    <citation type="journal article" date="2023" name="IScience">
        <title>Live-bearing cockroach genome reveals convergent evolutionary mechanisms linked to viviparity in insects and beyond.</title>
        <authorList>
            <person name="Fouks B."/>
            <person name="Harrison M.C."/>
            <person name="Mikhailova A.A."/>
            <person name="Marchal E."/>
            <person name="English S."/>
            <person name="Carruthers M."/>
            <person name="Jennings E.C."/>
            <person name="Chiamaka E.L."/>
            <person name="Frigard R.A."/>
            <person name="Pippel M."/>
            <person name="Attardo G.M."/>
            <person name="Benoit J.B."/>
            <person name="Bornberg-Bauer E."/>
            <person name="Tobe S.S."/>
        </authorList>
    </citation>
    <scope>NUCLEOTIDE SEQUENCE</scope>
    <source>
        <strain evidence="14">Stay&amp;Tobe</strain>
    </source>
</reference>
<gene>
    <name evidence="14" type="ORF">L9F63_015670</name>
</gene>
<evidence type="ECO:0000256" key="2">
    <source>
        <dbReference type="ARBA" id="ARBA00004586"/>
    </source>
</evidence>
<dbReference type="Proteomes" id="UP001233999">
    <property type="component" value="Unassembled WGS sequence"/>
</dbReference>
<comment type="pathway">
    <text evidence="3">Protein modification; protein glycosylation.</text>
</comment>
<dbReference type="EMBL" id="JASPKZ010003818">
    <property type="protein sequence ID" value="KAJ9592655.1"/>
    <property type="molecule type" value="Genomic_DNA"/>
</dbReference>
<keyword evidence="9" id="KW-0460">Magnesium</keyword>
<comment type="cofactor">
    <cofactor evidence="1">
        <name>Mg(2+)</name>
        <dbReference type="ChEBI" id="CHEBI:18420"/>
    </cofactor>
</comment>
<dbReference type="PANTHER" id="PTHR21528">
    <property type="entry name" value="DEHYDRODOLICHYL DIPHOSPHATE SYNTHASE COMPLEX SUBUNIT NUS1"/>
    <property type="match status" value="1"/>
</dbReference>
<sequence length="259" mass="29558">MRFSLFRIAWTLLHLLISIVECIKYSLNAFRRKLENLLYGPFVEYEIGSISKRVKLIDKIPSHLVVIIGNESVSYRDLANIIVWCIAAGISFLSFYDYHGILKRNEAELVKVLSEMGKEHIEKIVWGKKTNTNGILNKNGTKNGFKATKKICINIFSLSDGKGSIVELTKSLGQSVLAGHLKTSDIDQELIDKKLLSEFNIPDPELALYCGDTCSTYGFLPWQIRVTEFLHMSTHHKIKMKDFIHILEKYGKCVQRFGK</sequence>
<comment type="catalytic activity">
    <reaction evidence="12">
        <text>n isopentenyl diphosphate + (2E,6E)-farnesyl diphosphate = a di-trans,poly-cis-polyprenyl diphosphate + n diphosphate</text>
        <dbReference type="Rhea" id="RHEA:53008"/>
        <dbReference type="Rhea" id="RHEA-COMP:19494"/>
        <dbReference type="ChEBI" id="CHEBI:33019"/>
        <dbReference type="ChEBI" id="CHEBI:128769"/>
        <dbReference type="ChEBI" id="CHEBI:136960"/>
        <dbReference type="ChEBI" id="CHEBI:175763"/>
        <dbReference type="EC" id="2.5.1.87"/>
    </reaction>
</comment>
<keyword evidence="7" id="KW-0812">Transmembrane</keyword>
<keyword evidence="6" id="KW-0808">Transferase</keyword>
<evidence type="ECO:0000256" key="7">
    <source>
        <dbReference type="ARBA" id="ARBA00022692"/>
    </source>
</evidence>
<dbReference type="PANTHER" id="PTHR21528:SF0">
    <property type="entry name" value="DEHYDRODOLICHYL DIPHOSPHATE SYNTHASE COMPLEX SUBUNIT NUS1"/>
    <property type="match status" value="1"/>
</dbReference>
<reference evidence="14" key="2">
    <citation type="submission" date="2023-05" db="EMBL/GenBank/DDBJ databases">
        <authorList>
            <person name="Fouks B."/>
        </authorList>
    </citation>
    <scope>NUCLEOTIDE SEQUENCE</scope>
    <source>
        <strain evidence="14">Stay&amp;Tobe</strain>
        <tissue evidence="14">Testes</tissue>
    </source>
</reference>
<evidence type="ECO:0000313" key="15">
    <source>
        <dbReference type="Proteomes" id="UP001233999"/>
    </source>
</evidence>
<dbReference type="GO" id="GO:0045547">
    <property type="term" value="F:ditrans,polycis-polyprenyl diphosphate synthase [(2E,6E)-farnesyl diphosphate specific] activity"/>
    <property type="evidence" value="ECO:0007669"/>
    <property type="project" value="UniProtKB-EC"/>
</dbReference>
<dbReference type="GO" id="GO:0005789">
    <property type="term" value="C:endoplasmic reticulum membrane"/>
    <property type="evidence" value="ECO:0007669"/>
    <property type="project" value="UniProtKB-SubCell"/>
</dbReference>
<dbReference type="InterPro" id="IPR001441">
    <property type="entry name" value="UPP_synth-like"/>
</dbReference>
<feature type="chain" id="PRO_5042190266" description="ditrans,polycis-polyprenyl diphosphate synthase [(2E,6E)-farnesyldiphosphate specific]" evidence="13">
    <location>
        <begin position="23"/>
        <end position="259"/>
    </location>
</feature>
<dbReference type="SUPFAM" id="SSF64005">
    <property type="entry name" value="Undecaprenyl diphosphate synthase"/>
    <property type="match status" value="1"/>
</dbReference>